<evidence type="ECO:0000313" key="2">
    <source>
        <dbReference type="EMBL" id="MBB4965270.1"/>
    </source>
</evidence>
<dbReference type="AlphaFoldDB" id="A0A7W7WVF6"/>
<evidence type="ECO:0000313" key="3">
    <source>
        <dbReference type="Proteomes" id="UP000542674"/>
    </source>
</evidence>
<dbReference type="EMBL" id="JACHJS010000001">
    <property type="protein sequence ID" value="MBB4965270.1"/>
    <property type="molecule type" value="Genomic_DNA"/>
</dbReference>
<feature type="transmembrane region" description="Helical" evidence="1">
    <location>
        <begin position="12"/>
        <end position="30"/>
    </location>
</feature>
<keyword evidence="1" id="KW-0472">Membrane</keyword>
<keyword evidence="1" id="KW-1133">Transmembrane helix</keyword>
<evidence type="ECO:0000256" key="1">
    <source>
        <dbReference type="SAM" id="Phobius"/>
    </source>
</evidence>
<gene>
    <name evidence="2" type="ORF">F4559_002629</name>
</gene>
<dbReference type="RefSeq" id="WP_184668728.1">
    <property type="nucleotide sequence ID" value="NZ_BAABAI010000013.1"/>
</dbReference>
<accession>A0A7W7WVF6</accession>
<reference evidence="2 3" key="1">
    <citation type="submission" date="2020-08" db="EMBL/GenBank/DDBJ databases">
        <title>Sequencing the genomes of 1000 actinobacteria strains.</title>
        <authorList>
            <person name="Klenk H.-P."/>
        </authorList>
    </citation>
    <scope>NUCLEOTIDE SEQUENCE [LARGE SCALE GENOMIC DNA]</scope>
    <source>
        <strain evidence="2 3">DSM 45084</strain>
    </source>
</reference>
<keyword evidence="3" id="KW-1185">Reference proteome</keyword>
<organism evidence="2 3">
    <name type="scientific">Saccharothrix violaceirubra</name>
    <dbReference type="NCBI Taxonomy" id="413306"/>
    <lineage>
        <taxon>Bacteria</taxon>
        <taxon>Bacillati</taxon>
        <taxon>Actinomycetota</taxon>
        <taxon>Actinomycetes</taxon>
        <taxon>Pseudonocardiales</taxon>
        <taxon>Pseudonocardiaceae</taxon>
        <taxon>Saccharothrix</taxon>
    </lineage>
</organism>
<name>A0A7W7WVF6_9PSEU</name>
<proteinExistence type="predicted"/>
<protein>
    <submittedName>
        <fullName evidence="2">Uncharacterized protein</fullName>
    </submittedName>
</protein>
<sequence>MERSSKHLVSRVLVAVAAAALLGGLGVVFMPTRDRVPAFDIGSGTAPECPVDALPRPEPSPDGIVRTTLCAFAPTADGTGRYSRALVLESDGEEIVEELTDLPDRPLPDQGCFAVLRPHYRLVVHYADGAERAVDVDLACATATSADRTRYGDVPAVLDAFAEEYRDQGGDLPPPPWLW</sequence>
<keyword evidence="1" id="KW-0812">Transmembrane</keyword>
<dbReference type="Proteomes" id="UP000542674">
    <property type="component" value="Unassembled WGS sequence"/>
</dbReference>
<comment type="caution">
    <text evidence="2">The sequence shown here is derived from an EMBL/GenBank/DDBJ whole genome shotgun (WGS) entry which is preliminary data.</text>
</comment>